<feature type="compositionally biased region" description="Polar residues" evidence="1">
    <location>
        <begin position="56"/>
        <end position="65"/>
    </location>
</feature>
<dbReference type="Proteomes" id="UP000823749">
    <property type="component" value="Chromosome 6"/>
</dbReference>
<feature type="region of interest" description="Disordered" evidence="1">
    <location>
        <begin position="1"/>
        <end position="42"/>
    </location>
</feature>
<gene>
    <name evidence="2" type="ORF">RHGRI_017444</name>
</gene>
<dbReference type="EMBL" id="JACTNZ010000006">
    <property type="protein sequence ID" value="KAG5544987.1"/>
    <property type="molecule type" value="Genomic_DNA"/>
</dbReference>
<feature type="compositionally biased region" description="Polar residues" evidence="1">
    <location>
        <begin position="368"/>
        <end position="380"/>
    </location>
</feature>
<accession>A0AAV6JXT7</accession>
<evidence type="ECO:0000313" key="3">
    <source>
        <dbReference type="Proteomes" id="UP000823749"/>
    </source>
</evidence>
<comment type="caution">
    <text evidence="2">The sequence shown here is derived from an EMBL/GenBank/DDBJ whole genome shotgun (WGS) entry which is preliminary data.</text>
</comment>
<sequence>MPPPKPLRGFSFFGRGGDSANSRGGSKAVPPPSLNLQTDRDVYKPGDPVVVTIEIRNNSPSSGLGMNNGATTSGSSSGNSDAAESSLLIERLAFEIKGIEKLDTQWFTTQKSSPDLKQRRGEYVFMDCSATSLVSNQIINCGATKTFSMHLPLECEDLKRKLLYGSLTLRCAGNVRYFFQKKAVNQFYHIWFKLVVKKQILCELFYQALYHHLTGVLQFDICIILDACYPANLWYWRMDTLMKNQVLILPSWKLEFHCKSGSLKQPMAYQLKKAGVMATPNETYDGVEEGYESSRDEISSVSSYNPTKENLHTAFGSSLSLQSSVGRFSNPDASYLKERTSIHSYMPLPQLSVAEVLYDSGGDILTPRKSSATGSPSQQLKHSKSLPTDDDLRVASVPGAVEPLACNSLLYLFYVAENFIRGRSYNIRLDDQVLLRFSPKSSDSSYYFSDMIGGTLTFFNEEGSRRCLELSITLEMSETINRRFVHPSRRHSPTITKVQSDHHEVVADLLQTSFLFSIPMDGPMSFSTPRISVQWALRFEFFTTPKNVDWTRFEHPLLIEGRDKCEWVLPITVHAPPVGTPGIHTRSEKPVTLEPLWLRT</sequence>
<organism evidence="2 3">
    <name type="scientific">Rhododendron griersonianum</name>
    <dbReference type="NCBI Taxonomy" id="479676"/>
    <lineage>
        <taxon>Eukaryota</taxon>
        <taxon>Viridiplantae</taxon>
        <taxon>Streptophyta</taxon>
        <taxon>Embryophyta</taxon>
        <taxon>Tracheophyta</taxon>
        <taxon>Spermatophyta</taxon>
        <taxon>Magnoliopsida</taxon>
        <taxon>eudicotyledons</taxon>
        <taxon>Gunneridae</taxon>
        <taxon>Pentapetalae</taxon>
        <taxon>asterids</taxon>
        <taxon>Ericales</taxon>
        <taxon>Ericaceae</taxon>
        <taxon>Ericoideae</taxon>
        <taxon>Rhodoreae</taxon>
        <taxon>Rhododendron</taxon>
    </lineage>
</organism>
<feature type="region of interest" description="Disordered" evidence="1">
    <location>
        <begin position="367"/>
        <end position="387"/>
    </location>
</feature>
<feature type="region of interest" description="Disordered" evidence="1">
    <location>
        <begin position="56"/>
        <end position="81"/>
    </location>
</feature>
<name>A0AAV6JXT7_9ERIC</name>
<keyword evidence="3" id="KW-1185">Reference proteome</keyword>
<proteinExistence type="predicted"/>
<evidence type="ECO:0000256" key="1">
    <source>
        <dbReference type="SAM" id="MobiDB-lite"/>
    </source>
</evidence>
<dbReference type="PANTHER" id="PTHR12507">
    <property type="entry name" value="REDUCED GROWTH PHENOTYPE 1 RGP1, YEAST -RELATED"/>
    <property type="match status" value="1"/>
</dbReference>
<evidence type="ECO:0000313" key="2">
    <source>
        <dbReference type="EMBL" id="KAG5544987.1"/>
    </source>
</evidence>
<dbReference type="InterPro" id="IPR014848">
    <property type="entry name" value="Rgp1"/>
</dbReference>
<feature type="compositionally biased region" description="Low complexity" evidence="1">
    <location>
        <begin position="67"/>
        <end position="81"/>
    </location>
</feature>
<dbReference type="Pfam" id="PF08737">
    <property type="entry name" value="Rgp1"/>
    <property type="match status" value="1"/>
</dbReference>
<dbReference type="AlphaFoldDB" id="A0AAV6JXT7"/>
<reference evidence="2 3" key="1">
    <citation type="submission" date="2020-08" db="EMBL/GenBank/DDBJ databases">
        <title>Plant Genome Project.</title>
        <authorList>
            <person name="Zhang R.-G."/>
        </authorList>
    </citation>
    <scope>NUCLEOTIDE SEQUENCE [LARGE SCALE GENOMIC DNA]</scope>
    <source>
        <strain evidence="2">WSP0</strain>
        <tissue evidence="2">Leaf</tissue>
    </source>
</reference>
<protein>
    <submittedName>
        <fullName evidence="2">Uncharacterized protein</fullName>
    </submittedName>
</protein>